<sequence length="188" mass="21236">MMVTRDQAWLLLQEFTETDSLRKHALAVEAALRGYAKRLGENLEVWSALGLLHDLDYEKYPDRHPYVAVDLLEHRNFPDEFVLAVKGHADYTETPRETLMAKMLYACDELASFVVAVALVRPGGFEGLEAKSVRKKLKDKAFARAVNRDEIAKGAEDIGIDLTEHIQNVVDALKEREEELKAEGLSLL</sequence>
<reference evidence="2 3" key="1">
    <citation type="submission" date="2016-10" db="EMBL/GenBank/DDBJ databases">
        <authorList>
            <person name="de Groot N.N."/>
        </authorList>
    </citation>
    <scope>NUCLEOTIDE SEQUENCE [LARGE SCALE GENOMIC DNA]</scope>
    <source>
        <strain evidence="2 3">DSM 2784</strain>
    </source>
</reference>
<dbReference type="PANTHER" id="PTHR38659:SF1">
    <property type="entry name" value="METAL DEPENDENT PHOSPHOHYDROLASE"/>
    <property type="match status" value="1"/>
</dbReference>
<gene>
    <name evidence="2" type="ORF">SAMN03080599_01626</name>
</gene>
<evidence type="ECO:0000259" key="1">
    <source>
        <dbReference type="Pfam" id="PF01966"/>
    </source>
</evidence>
<dbReference type="InterPro" id="IPR006675">
    <property type="entry name" value="HDIG_dom"/>
</dbReference>
<dbReference type="EMBL" id="FMWL01000006">
    <property type="protein sequence ID" value="SCZ79164.1"/>
    <property type="molecule type" value="Genomic_DNA"/>
</dbReference>
<dbReference type="Pfam" id="PF01966">
    <property type="entry name" value="HD"/>
    <property type="match status" value="1"/>
</dbReference>
<dbReference type="RefSeq" id="WP_207646434.1">
    <property type="nucleotide sequence ID" value="NZ_FMWL01000006.1"/>
</dbReference>
<name>A0A1G5RYH0_9FIRM</name>
<organism evidence="2 3">
    <name type="scientific">Acidaminobacter hydrogenoformans DSM 2784</name>
    <dbReference type="NCBI Taxonomy" id="1120920"/>
    <lineage>
        <taxon>Bacteria</taxon>
        <taxon>Bacillati</taxon>
        <taxon>Bacillota</taxon>
        <taxon>Clostridia</taxon>
        <taxon>Peptostreptococcales</taxon>
        <taxon>Acidaminobacteraceae</taxon>
        <taxon>Acidaminobacter</taxon>
    </lineage>
</organism>
<evidence type="ECO:0000313" key="3">
    <source>
        <dbReference type="Proteomes" id="UP000199208"/>
    </source>
</evidence>
<protein>
    <submittedName>
        <fullName evidence="2">Metal dependent phosphohydrolase</fullName>
    </submittedName>
</protein>
<dbReference type="Gene3D" id="1.10.3210.10">
    <property type="entry name" value="Hypothetical protein af1432"/>
    <property type="match status" value="1"/>
</dbReference>
<dbReference type="PANTHER" id="PTHR38659">
    <property type="entry name" value="METAL-DEPENDENT PHOSPHOHYDROLASE"/>
    <property type="match status" value="1"/>
</dbReference>
<keyword evidence="3" id="KW-1185">Reference proteome</keyword>
<dbReference type="STRING" id="1120920.SAMN03080599_01626"/>
<evidence type="ECO:0000313" key="2">
    <source>
        <dbReference type="EMBL" id="SCZ79164.1"/>
    </source>
</evidence>
<keyword evidence="2" id="KW-0378">Hydrolase</keyword>
<dbReference type="AlphaFoldDB" id="A0A1G5RYH0"/>
<feature type="domain" description="HD" evidence="1">
    <location>
        <begin position="23"/>
        <end position="111"/>
    </location>
</feature>
<dbReference type="SUPFAM" id="SSF109604">
    <property type="entry name" value="HD-domain/PDEase-like"/>
    <property type="match status" value="1"/>
</dbReference>
<dbReference type="Proteomes" id="UP000199208">
    <property type="component" value="Unassembled WGS sequence"/>
</dbReference>
<proteinExistence type="predicted"/>
<dbReference type="GO" id="GO:0016787">
    <property type="term" value="F:hydrolase activity"/>
    <property type="evidence" value="ECO:0007669"/>
    <property type="project" value="UniProtKB-KW"/>
</dbReference>
<accession>A0A1G5RYH0</accession>
<dbReference type="NCBIfam" id="TIGR00277">
    <property type="entry name" value="HDIG"/>
    <property type="match status" value="1"/>
</dbReference>
<dbReference type="InterPro" id="IPR006674">
    <property type="entry name" value="HD_domain"/>
</dbReference>